<evidence type="ECO:0000256" key="4">
    <source>
        <dbReference type="ARBA" id="ARBA00022723"/>
    </source>
</evidence>
<dbReference type="PANTHER" id="PTHR46300">
    <property type="entry name" value="P450, PUTATIVE (EUROFUNG)-RELATED-RELATED"/>
    <property type="match status" value="1"/>
</dbReference>
<keyword evidence="3 8" id="KW-0349">Heme</keyword>
<feature type="signal peptide" evidence="10">
    <location>
        <begin position="1"/>
        <end position="24"/>
    </location>
</feature>
<comment type="similarity">
    <text evidence="2 9">Belongs to the cytochrome P450 family.</text>
</comment>
<comment type="caution">
    <text evidence="11">The sequence shown here is derived from an EMBL/GenBank/DDBJ whole genome shotgun (WGS) entry which is preliminary data.</text>
</comment>
<keyword evidence="12" id="KW-1185">Reference proteome</keyword>
<dbReference type="SUPFAM" id="SSF48264">
    <property type="entry name" value="Cytochrome P450"/>
    <property type="match status" value="1"/>
</dbReference>
<dbReference type="GO" id="GO:0005506">
    <property type="term" value="F:iron ion binding"/>
    <property type="evidence" value="ECO:0007669"/>
    <property type="project" value="InterPro"/>
</dbReference>
<evidence type="ECO:0000256" key="5">
    <source>
        <dbReference type="ARBA" id="ARBA00023002"/>
    </source>
</evidence>
<sequence>MLSLWICILSLLLVLLFKWDRKSQLPPGPKPLPLIGNIHQLPSSSFLSLLQQWHTTYGPIISIRIGAQVIVFLGSHHVAHEVMARQGAWCSSRPEIPFFKRILQIPLPSGLLPYGEKWKRHRRFQYSILNTQTTKSYRRDLELESTQVLWQMLESDDFETVSSRYAYNLASTLNFGQRSSEQDVAEIIEIQGLFIKNLIQGFVGELLSTILLFGSIPFIETYLNWVLGWENAGSKFTGRLRAFFTQHINNSIRNGHQQSWAQGMVHEAQKAQKAQESQESPETFENSRNWDEICLESFEVHMATSVTTQSSLSTFVLAALLYPDAVAVVQDELDAVIGPGRFPSFEDMPNLPRLNSFIKEVFRWRPLLPTSVPRVASKDMEYSDYRIPAGSVLVVSQSVINIDKAMFEEPELFQGDRYMKNPELPEPAAFGYGRRSCPGRHLARESTFIVISRLLWGYKIAPHPEDQNRNFDRVGSKVGFALFWPASFRATFQIRSPVHQTTVEREIRDKCGKYGEGVEHMPVS</sequence>
<evidence type="ECO:0000256" key="8">
    <source>
        <dbReference type="PIRSR" id="PIRSR602401-1"/>
    </source>
</evidence>
<dbReference type="GO" id="GO:0020037">
    <property type="term" value="F:heme binding"/>
    <property type="evidence" value="ECO:0007669"/>
    <property type="project" value="InterPro"/>
</dbReference>
<evidence type="ECO:0000256" key="6">
    <source>
        <dbReference type="ARBA" id="ARBA00023004"/>
    </source>
</evidence>
<feature type="binding site" description="axial binding residue" evidence="8">
    <location>
        <position position="437"/>
    </location>
    <ligand>
        <name>heme</name>
        <dbReference type="ChEBI" id="CHEBI:30413"/>
    </ligand>
    <ligandPart>
        <name>Fe</name>
        <dbReference type="ChEBI" id="CHEBI:18248"/>
    </ligandPart>
</feature>
<dbReference type="AlphaFoldDB" id="A0A1F5L1J7"/>
<keyword evidence="4 8" id="KW-0479">Metal-binding</keyword>
<dbReference type="GO" id="GO:0043386">
    <property type="term" value="P:mycotoxin biosynthetic process"/>
    <property type="evidence" value="ECO:0007669"/>
    <property type="project" value="UniProtKB-ARBA"/>
</dbReference>
<proteinExistence type="inferred from homology"/>
<evidence type="ECO:0008006" key="13">
    <source>
        <dbReference type="Google" id="ProtNLM"/>
    </source>
</evidence>
<dbReference type="PROSITE" id="PS00086">
    <property type="entry name" value="CYTOCHROME_P450"/>
    <property type="match status" value="1"/>
</dbReference>
<keyword evidence="10" id="KW-0732">Signal</keyword>
<evidence type="ECO:0000256" key="2">
    <source>
        <dbReference type="ARBA" id="ARBA00010617"/>
    </source>
</evidence>
<dbReference type="Pfam" id="PF00067">
    <property type="entry name" value="p450"/>
    <property type="match status" value="1"/>
</dbReference>
<dbReference type="GO" id="GO:0004497">
    <property type="term" value="F:monooxygenase activity"/>
    <property type="evidence" value="ECO:0007669"/>
    <property type="project" value="UniProtKB-KW"/>
</dbReference>
<evidence type="ECO:0000256" key="9">
    <source>
        <dbReference type="RuleBase" id="RU000461"/>
    </source>
</evidence>
<dbReference type="Gene3D" id="1.10.630.10">
    <property type="entry name" value="Cytochrome P450"/>
    <property type="match status" value="1"/>
</dbReference>
<dbReference type="RefSeq" id="XP_022482337.1">
    <property type="nucleotide sequence ID" value="XM_022637808.1"/>
</dbReference>
<comment type="cofactor">
    <cofactor evidence="1 8">
        <name>heme</name>
        <dbReference type="ChEBI" id="CHEBI:30413"/>
    </cofactor>
</comment>
<dbReference type="InterPro" id="IPR017972">
    <property type="entry name" value="Cyt_P450_CS"/>
</dbReference>
<evidence type="ECO:0000256" key="3">
    <source>
        <dbReference type="ARBA" id="ARBA00022617"/>
    </source>
</evidence>
<evidence type="ECO:0000313" key="12">
    <source>
        <dbReference type="Proteomes" id="UP000177622"/>
    </source>
</evidence>
<evidence type="ECO:0000256" key="7">
    <source>
        <dbReference type="ARBA" id="ARBA00023033"/>
    </source>
</evidence>
<dbReference type="InterPro" id="IPR036396">
    <property type="entry name" value="Cyt_P450_sf"/>
</dbReference>
<dbReference type="STRING" id="1835702.A0A1F5L1J7"/>
<dbReference type="OrthoDB" id="1470350at2759"/>
<organism evidence="11 12">
    <name type="scientific">Penicillium arizonense</name>
    <dbReference type="NCBI Taxonomy" id="1835702"/>
    <lineage>
        <taxon>Eukaryota</taxon>
        <taxon>Fungi</taxon>
        <taxon>Dikarya</taxon>
        <taxon>Ascomycota</taxon>
        <taxon>Pezizomycotina</taxon>
        <taxon>Eurotiomycetes</taxon>
        <taxon>Eurotiomycetidae</taxon>
        <taxon>Eurotiales</taxon>
        <taxon>Aspergillaceae</taxon>
        <taxon>Penicillium</taxon>
    </lineage>
</organism>
<dbReference type="Proteomes" id="UP000177622">
    <property type="component" value="Unassembled WGS sequence"/>
</dbReference>
<keyword evidence="6 8" id="KW-0408">Iron</keyword>
<accession>A0A1F5L1J7</accession>
<feature type="chain" id="PRO_5009519172" description="Cytochrome P450" evidence="10">
    <location>
        <begin position="25"/>
        <end position="524"/>
    </location>
</feature>
<evidence type="ECO:0000313" key="11">
    <source>
        <dbReference type="EMBL" id="OGE46870.1"/>
    </source>
</evidence>
<dbReference type="InterPro" id="IPR001128">
    <property type="entry name" value="Cyt_P450"/>
</dbReference>
<dbReference type="InterPro" id="IPR050364">
    <property type="entry name" value="Cytochrome_P450_fung"/>
</dbReference>
<keyword evidence="7 9" id="KW-0503">Monooxygenase</keyword>
<gene>
    <name evidence="11" type="ORF">PENARI_c096G07338</name>
</gene>
<evidence type="ECO:0000256" key="1">
    <source>
        <dbReference type="ARBA" id="ARBA00001971"/>
    </source>
</evidence>
<name>A0A1F5L1J7_PENAI</name>
<dbReference type="EMBL" id="LXJU01000096">
    <property type="protein sequence ID" value="OGE46870.1"/>
    <property type="molecule type" value="Genomic_DNA"/>
</dbReference>
<dbReference type="PRINTS" id="PR00463">
    <property type="entry name" value="EP450I"/>
</dbReference>
<dbReference type="PANTHER" id="PTHR46300:SF1">
    <property type="entry name" value="P450, PUTATIVE (EUROFUNG)-RELATED"/>
    <property type="match status" value="1"/>
</dbReference>
<protein>
    <recommendedName>
        <fullName evidence="13">Cytochrome P450</fullName>
    </recommendedName>
</protein>
<dbReference type="GO" id="GO:0016705">
    <property type="term" value="F:oxidoreductase activity, acting on paired donors, with incorporation or reduction of molecular oxygen"/>
    <property type="evidence" value="ECO:0007669"/>
    <property type="project" value="InterPro"/>
</dbReference>
<keyword evidence="5 9" id="KW-0560">Oxidoreductase</keyword>
<reference evidence="11 12" key="1">
    <citation type="journal article" date="2016" name="Sci. Rep.">
        <title>Penicillium arizonense, a new, genome sequenced fungal species, reveals a high chemical diversity in secreted metabolites.</title>
        <authorList>
            <person name="Grijseels S."/>
            <person name="Nielsen J.C."/>
            <person name="Randelovic M."/>
            <person name="Nielsen J."/>
            <person name="Nielsen K.F."/>
            <person name="Workman M."/>
            <person name="Frisvad J.C."/>
        </authorList>
    </citation>
    <scope>NUCLEOTIDE SEQUENCE [LARGE SCALE GENOMIC DNA]</scope>
    <source>
        <strain evidence="11 12">CBS 141311</strain>
    </source>
</reference>
<evidence type="ECO:0000256" key="10">
    <source>
        <dbReference type="SAM" id="SignalP"/>
    </source>
</evidence>
<dbReference type="GeneID" id="34582542"/>
<dbReference type="InterPro" id="IPR002401">
    <property type="entry name" value="Cyt_P450_E_grp-I"/>
</dbReference>